<reference evidence="2 3" key="2">
    <citation type="submission" date="2024-07" db="EMBL/GenBank/DDBJ databases">
        <authorList>
            <person name="Akdeniz Z."/>
        </authorList>
    </citation>
    <scope>NUCLEOTIDE SEQUENCE [LARGE SCALE GENOMIC DNA]</scope>
</reference>
<dbReference type="EMBL" id="CAXDID020000396">
    <property type="protein sequence ID" value="CAL6086790.1"/>
    <property type="molecule type" value="Genomic_DNA"/>
</dbReference>
<sequence length="138" mass="16013">MTPKRVLAQQFGHFPCQNQHRGPQDQTHHRFPPRSWGCPRIWRKIWTKFGLDSLSQDTVERRWGSHAYGTSAYIIHPLPTLAIISVFNRGPQKRSRCGALLENFQGYTHYSLHVILVCAKPQLPSFHTPPKRITFSQK</sequence>
<dbReference type="AlphaFoldDB" id="A0AA86NQ00"/>
<dbReference type="Proteomes" id="UP001642409">
    <property type="component" value="Unassembled WGS sequence"/>
</dbReference>
<comment type="caution">
    <text evidence="1">The sequence shown here is derived from an EMBL/GenBank/DDBJ whole genome shotgun (WGS) entry which is preliminary data.</text>
</comment>
<protein>
    <submittedName>
        <fullName evidence="2">Hypothetical_protein</fullName>
    </submittedName>
</protein>
<accession>A0AA86NQ00</accession>
<dbReference type="EMBL" id="CATOUU010000311">
    <property type="protein sequence ID" value="CAI9924382.1"/>
    <property type="molecule type" value="Genomic_DNA"/>
</dbReference>
<proteinExistence type="predicted"/>
<keyword evidence="3" id="KW-1185">Reference proteome</keyword>
<organism evidence="1">
    <name type="scientific">Hexamita inflata</name>
    <dbReference type="NCBI Taxonomy" id="28002"/>
    <lineage>
        <taxon>Eukaryota</taxon>
        <taxon>Metamonada</taxon>
        <taxon>Diplomonadida</taxon>
        <taxon>Hexamitidae</taxon>
        <taxon>Hexamitinae</taxon>
        <taxon>Hexamita</taxon>
    </lineage>
</organism>
<reference evidence="1" key="1">
    <citation type="submission" date="2023-06" db="EMBL/GenBank/DDBJ databases">
        <authorList>
            <person name="Kurt Z."/>
        </authorList>
    </citation>
    <scope>NUCLEOTIDE SEQUENCE</scope>
</reference>
<evidence type="ECO:0000313" key="1">
    <source>
        <dbReference type="EMBL" id="CAI9924382.1"/>
    </source>
</evidence>
<evidence type="ECO:0000313" key="3">
    <source>
        <dbReference type="Proteomes" id="UP001642409"/>
    </source>
</evidence>
<gene>
    <name evidence="1" type="ORF">HINF_LOCUS12027</name>
    <name evidence="2" type="ORF">HINF_LOCUS63335</name>
</gene>
<name>A0AA86NQ00_9EUKA</name>
<evidence type="ECO:0000313" key="2">
    <source>
        <dbReference type="EMBL" id="CAL6086790.1"/>
    </source>
</evidence>